<proteinExistence type="predicted"/>
<reference evidence="1 2" key="1">
    <citation type="submission" date="2021-01" db="EMBL/GenBank/DDBJ databases">
        <title>Genome seq and assembly of Devosia sp. LEGU1.</title>
        <authorList>
            <person name="Chhetri G."/>
        </authorList>
    </citation>
    <scope>NUCLEOTIDE SEQUENCE [LARGE SCALE GENOMIC DNA]</scope>
    <source>
        <strain evidence="1 2">LEGU1</strain>
    </source>
</reference>
<dbReference type="Proteomes" id="UP000595857">
    <property type="component" value="Chromosome"/>
</dbReference>
<protein>
    <submittedName>
        <fullName evidence="1">Uncharacterized protein</fullName>
    </submittedName>
</protein>
<evidence type="ECO:0000313" key="1">
    <source>
        <dbReference type="EMBL" id="QQR38810.1"/>
    </source>
</evidence>
<organism evidence="1 2">
    <name type="scientific">Devosia rhizoryzae</name>
    <dbReference type="NCBI Taxonomy" id="2774137"/>
    <lineage>
        <taxon>Bacteria</taxon>
        <taxon>Pseudomonadati</taxon>
        <taxon>Pseudomonadota</taxon>
        <taxon>Alphaproteobacteria</taxon>
        <taxon>Hyphomicrobiales</taxon>
        <taxon>Devosiaceae</taxon>
        <taxon>Devosia</taxon>
    </lineage>
</organism>
<keyword evidence="2" id="KW-1185">Reference proteome</keyword>
<evidence type="ECO:0000313" key="2">
    <source>
        <dbReference type="Proteomes" id="UP000595857"/>
    </source>
</evidence>
<sequence>MTREIGTALAVLAIYVLTLLLPLHQAAAQQRDLEELGYSTLSSWSVCAQLAEDEQGDPRQAAALSCPALGIAKHQLDAAEPPAPVFAPVLATTPVSYSATAQFLKSTPPDHVGQSRAPPVSA</sequence>
<accession>A0ABX7C3J4</accession>
<name>A0ABX7C3J4_9HYPH</name>
<dbReference type="EMBL" id="CP068046">
    <property type="protein sequence ID" value="QQR38810.1"/>
    <property type="molecule type" value="Genomic_DNA"/>
</dbReference>
<gene>
    <name evidence="1" type="ORF">JI748_13780</name>
</gene>
<dbReference type="RefSeq" id="WP_201631746.1">
    <property type="nucleotide sequence ID" value="NZ_CP068046.1"/>
</dbReference>